<reference evidence="1" key="1">
    <citation type="submission" date="2022-07" db="EMBL/GenBank/DDBJ databases">
        <title>Complete Genome Sequence of the Radioresistant Bacterium Deinococcus aetherius ST0316, Isolated from the Air Dust collected in Lower Stratosphere above Japan.</title>
        <authorList>
            <person name="Satoh K."/>
            <person name="Hagiwara K."/>
            <person name="Katsumata K."/>
            <person name="Kubo A."/>
            <person name="Yokobori S."/>
            <person name="Yamagishi A."/>
            <person name="Oono Y."/>
            <person name="Narumi I."/>
        </authorList>
    </citation>
    <scope>NUCLEOTIDE SEQUENCE</scope>
    <source>
        <strain evidence="1">ST0316</strain>
        <plasmid evidence="1">pDAETH-1</plasmid>
    </source>
</reference>
<proteinExistence type="predicted"/>
<dbReference type="Gene3D" id="3.30.460.40">
    <property type="match status" value="1"/>
</dbReference>
<dbReference type="SUPFAM" id="SSF81301">
    <property type="entry name" value="Nucleotidyltransferase"/>
    <property type="match status" value="1"/>
</dbReference>
<keyword evidence="1" id="KW-0614">Plasmid</keyword>
<evidence type="ECO:0000313" key="2">
    <source>
        <dbReference type="Proteomes" id="UP001064971"/>
    </source>
</evidence>
<geneLocation type="plasmid" evidence="1 2">
    <name>pDAETH-1</name>
</geneLocation>
<dbReference type="InterPro" id="IPR043519">
    <property type="entry name" value="NT_sf"/>
</dbReference>
<organism evidence="1 2">
    <name type="scientific">Deinococcus aetherius</name>
    <dbReference type="NCBI Taxonomy" id="200252"/>
    <lineage>
        <taxon>Bacteria</taxon>
        <taxon>Thermotogati</taxon>
        <taxon>Deinococcota</taxon>
        <taxon>Deinococci</taxon>
        <taxon>Deinococcales</taxon>
        <taxon>Deinococcaceae</taxon>
        <taxon>Deinococcus</taxon>
    </lineage>
</organism>
<sequence length="167" mass="18485">MDRAEPVTPSQVAVLRRLTETLERHDIPYQVTGGLAGNVHGSRWPLHDLDLDVRTADLPRLAALFAPAVVWGPGRYVDAEFDLPLLRLNVDGVEVDFSGAEDAWARRNGKRLPLVTDLARAERRVFAGVNLWVVPLADLITYKTVLGRTADLEELSRLNGAGRGKDR</sequence>
<evidence type="ECO:0000313" key="1">
    <source>
        <dbReference type="EMBL" id="BDP43844.1"/>
    </source>
</evidence>
<dbReference type="EMBL" id="AP026561">
    <property type="protein sequence ID" value="BDP43844.1"/>
    <property type="molecule type" value="Genomic_DNA"/>
</dbReference>
<dbReference type="InterPro" id="IPR019646">
    <property type="entry name" value="Aminoglyc_AdlTrfase"/>
</dbReference>
<accession>A0ABN6RPQ2</accession>
<name>A0ABN6RPQ2_9DEIO</name>
<protein>
    <submittedName>
        <fullName evidence="1">Uncharacterized protein</fullName>
    </submittedName>
</protein>
<keyword evidence="2" id="KW-1185">Reference proteome</keyword>
<gene>
    <name evidence="1" type="ORF">DAETH_38130</name>
</gene>
<dbReference type="Proteomes" id="UP001064971">
    <property type="component" value="Plasmid pDAETH-1"/>
</dbReference>
<dbReference type="Pfam" id="PF10706">
    <property type="entry name" value="Aminoglyc_resit"/>
    <property type="match status" value="1"/>
</dbReference>